<evidence type="ECO:0000256" key="1">
    <source>
        <dbReference type="ARBA" id="ARBA00004370"/>
    </source>
</evidence>
<dbReference type="SMART" id="SM00175">
    <property type="entry name" value="RAB"/>
    <property type="match status" value="1"/>
</dbReference>
<evidence type="ECO:0000256" key="3">
    <source>
        <dbReference type="ARBA" id="ARBA00022741"/>
    </source>
</evidence>
<evidence type="ECO:0000256" key="4">
    <source>
        <dbReference type="ARBA" id="ARBA00023136"/>
    </source>
</evidence>
<dbReference type="Pfam" id="PF00071">
    <property type="entry name" value="Ras"/>
    <property type="match status" value="1"/>
</dbReference>
<keyword evidence="7" id="KW-1185">Reference proteome</keyword>
<feature type="region of interest" description="Disordered" evidence="5">
    <location>
        <begin position="198"/>
        <end position="217"/>
    </location>
</feature>
<gene>
    <name evidence="6" type="ORF">STCU_01719</name>
</gene>
<proteinExistence type="inferred from homology"/>
<dbReference type="PRINTS" id="PR00449">
    <property type="entry name" value="RASTRNSFRMNG"/>
</dbReference>
<dbReference type="InterPro" id="IPR005225">
    <property type="entry name" value="Small_GTP-bd"/>
</dbReference>
<keyword evidence="4" id="KW-0472">Membrane</keyword>
<organism evidence="6 7">
    <name type="scientific">Strigomonas culicis</name>
    <dbReference type="NCBI Taxonomy" id="28005"/>
    <lineage>
        <taxon>Eukaryota</taxon>
        <taxon>Discoba</taxon>
        <taxon>Euglenozoa</taxon>
        <taxon>Kinetoplastea</taxon>
        <taxon>Metakinetoplastina</taxon>
        <taxon>Trypanosomatida</taxon>
        <taxon>Trypanosomatidae</taxon>
        <taxon>Strigomonadinae</taxon>
        <taxon>Strigomonas</taxon>
    </lineage>
</organism>
<feature type="compositionally biased region" description="Polar residues" evidence="5">
    <location>
        <begin position="225"/>
        <end position="243"/>
    </location>
</feature>
<dbReference type="AlphaFoldDB" id="S9UTH4"/>
<evidence type="ECO:0008006" key="8">
    <source>
        <dbReference type="Google" id="ProtNLM"/>
    </source>
</evidence>
<reference evidence="6 7" key="1">
    <citation type="journal article" date="2013" name="PLoS ONE">
        <title>Predicting the Proteins of Angomonas deanei, Strigomonas culicis and Their Respective Endosymbionts Reveals New Aspects of the Trypanosomatidae Family.</title>
        <authorList>
            <person name="Motta M.C."/>
            <person name="Martins A.C."/>
            <person name="de Souza S.S."/>
            <person name="Catta-Preta C.M."/>
            <person name="Silva R."/>
            <person name="Klein C.C."/>
            <person name="de Almeida L.G."/>
            <person name="de Lima Cunha O."/>
            <person name="Ciapina L.P."/>
            <person name="Brocchi M."/>
            <person name="Colabardini A.C."/>
            <person name="de Araujo Lima B."/>
            <person name="Machado C.R."/>
            <person name="de Almeida Soares C.M."/>
            <person name="Probst C.M."/>
            <person name="de Menezes C.B."/>
            <person name="Thompson C.E."/>
            <person name="Bartholomeu D.C."/>
            <person name="Gradia D.F."/>
            <person name="Pavoni D.P."/>
            <person name="Grisard E.C."/>
            <person name="Fantinatti-Garboggini F."/>
            <person name="Marchini F.K."/>
            <person name="Rodrigues-Luiz G.F."/>
            <person name="Wagner G."/>
            <person name="Goldman G.H."/>
            <person name="Fietto J.L."/>
            <person name="Elias M.C."/>
            <person name="Goldman M.H."/>
            <person name="Sagot M.F."/>
            <person name="Pereira M."/>
            <person name="Stoco P.H."/>
            <person name="de Mendonca-Neto R.P."/>
            <person name="Teixeira S.M."/>
            <person name="Maciel T.E."/>
            <person name="de Oliveira Mendes T.A."/>
            <person name="Urmenyi T.P."/>
            <person name="de Souza W."/>
            <person name="Schenkman S."/>
            <person name="de Vasconcelos A.T."/>
        </authorList>
    </citation>
    <scope>NUCLEOTIDE SEQUENCE [LARGE SCALE GENOMIC DNA]</scope>
</reference>
<dbReference type="PROSITE" id="PS51419">
    <property type="entry name" value="RAB"/>
    <property type="match status" value="1"/>
</dbReference>
<dbReference type="PANTHER" id="PTHR47979">
    <property type="entry name" value="DRAB11-RELATED"/>
    <property type="match status" value="1"/>
</dbReference>
<dbReference type="SMART" id="SM00173">
    <property type="entry name" value="RAS"/>
    <property type="match status" value="1"/>
</dbReference>
<dbReference type="GO" id="GO:0016020">
    <property type="term" value="C:membrane"/>
    <property type="evidence" value="ECO:0007669"/>
    <property type="project" value="UniProtKB-SubCell"/>
</dbReference>
<dbReference type="SMART" id="SM00174">
    <property type="entry name" value="RHO"/>
    <property type="match status" value="1"/>
</dbReference>
<evidence type="ECO:0000256" key="2">
    <source>
        <dbReference type="ARBA" id="ARBA00006270"/>
    </source>
</evidence>
<dbReference type="GO" id="GO:0005525">
    <property type="term" value="F:GTP binding"/>
    <property type="evidence" value="ECO:0007669"/>
    <property type="project" value="InterPro"/>
</dbReference>
<dbReference type="SUPFAM" id="SSF52540">
    <property type="entry name" value="P-loop containing nucleoside triphosphate hydrolases"/>
    <property type="match status" value="1"/>
</dbReference>
<dbReference type="Gene3D" id="3.40.50.300">
    <property type="entry name" value="P-loop containing nucleotide triphosphate hydrolases"/>
    <property type="match status" value="1"/>
</dbReference>
<keyword evidence="3" id="KW-0547">Nucleotide-binding</keyword>
<dbReference type="PROSITE" id="PS51420">
    <property type="entry name" value="RHO"/>
    <property type="match status" value="1"/>
</dbReference>
<dbReference type="OrthoDB" id="9989112at2759"/>
<dbReference type="SMART" id="SM00176">
    <property type="entry name" value="RAN"/>
    <property type="match status" value="1"/>
</dbReference>
<accession>S9UTH4</accession>
<protein>
    <recommendedName>
        <fullName evidence="8">Ras-related protein Rab-14</fullName>
    </recommendedName>
</protein>
<dbReference type="InterPro" id="IPR027417">
    <property type="entry name" value="P-loop_NTPase"/>
</dbReference>
<comment type="subcellular location">
    <subcellularLocation>
        <location evidence="1">Membrane</location>
    </subcellularLocation>
</comment>
<dbReference type="FunFam" id="3.40.50.300:FF:001193">
    <property type="entry name" value="Rab family, other"/>
    <property type="match status" value="1"/>
</dbReference>
<dbReference type="Proteomes" id="UP000015354">
    <property type="component" value="Unassembled WGS sequence"/>
</dbReference>
<feature type="region of interest" description="Disordered" evidence="5">
    <location>
        <begin position="223"/>
        <end position="243"/>
    </location>
</feature>
<dbReference type="InterPro" id="IPR001806">
    <property type="entry name" value="Small_GTPase"/>
</dbReference>
<comment type="caution">
    <text evidence="6">The sequence shown here is derived from an EMBL/GenBank/DDBJ whole genome shotgun (WGS) entry which is preliminary data.</text>
</comment>
<dbReference type="PROSITE" id="PS51421">
    <property type="entry name" value="RAS"/>
    <property type="match status" value="1"/>
</dbReference>
<evidence type="ECO:0000313" key="7">
    <source>
        <dbReference type="Proteomes" id="UP000015354"/>
    </source>
</evidence>
<evidence type="ECO:0000256" key="5">
    <source>
        <dbReference type="SAM" id="MobiDB-lite"/>
    </source>
</evidence>
<evidence type="ECO:0000313" key="6">
    <source>
        <dbReference type="EMBL" id="EPY34252.1"/>
    </source>
</evidence>
<dbReference type="GO" id="GO:0003924">
    <property type="term" value="F:GTPase activity"/>
    <property type="evidence" value="ECO:0007669"/>
    <property type="project" value="InterPro"/>
</dbReference>
<sequence>MSHKYIFKYIIIGDMSVGKSSLMQRFTQQRFRKGLPHTIGVEFGTTIVDVNGEYIKLQVWDTAGQERFRSVTRGYYRGAAAALIVYDVSRRGTFSHISTWLQDARANTNPQTVMILIGNKSDLEDDREVSFEEATQFAEENHMLFLECSALSGSNVEEAFLAAAHKIHEKVVSGSLSATDPESGVQLHAAALGTGGGATAAAAASGGGGAGSSGAADGARGHIANLSNAPNPDANNAESSSCC</sequence>
<dbReference type="NCBIfam" id="TIGR00231">
    <property type="entry name" value="small_GTP"/>
    <property type="match status" value="1"/>
</dbReference>
<comment type="similarity">
    <text evidence="2">Belongs to the small GTPase superfamily. Rab family.</text>
</comment>
<name>S9UTH4_9TRYP</name>
<dbReference type="InterPro" id="IPR050209">
    <property type="entry name" value="Rab_GTPases_membrane_traffic"/>
</dbReference>
<dbReference type="EMBL" id="ATMH01001719">
    <property type="protein sequence ID" value="EPY34252.1"/>
    <property type="molecule type" value="Genomic_DNA"/>
</dbReference>